<dbReference type="AlphaFoldDB" id="A0A7W8D6A7"/>
<reference evidence="1 2" key="1">
    <citation type="submission" date="2020-08" db="EMBL/GenBank/DDBJ databases">
        <title>Genomic Encyclopedia of Type Strains, Phase IV (KMG-IV): sequencing the most valuable type-strain genomes for metagenomic binning, comparative biology and taxonomic classification.</title>
        <authorList>
            <person name="Goeker M."/>
        </authorList>
    </citation>
    <scope>NUCLEOTIDE SEQUENCE [LARGE SCALE GENOMIC DNA]</scope>
    <source>
        <strain evidence="1 2">DSM 24163</strain>
    </source>
</reference>
<evidence type="ECO:0000313" key="1">
    <source>
        <dbReference type="EMBL" id="MBB5208709.1"/>
    </source>
</evidence>
<gene>
    <name evidence="1" type="ORF">HNQ52_002259</name>
</gene>
<dbReference type="RefSeq" id="WP_183961269.1">
    <property type="nucleotide sequence ID" value="NZ_JACHHP010000004.1"/>
</dbReference>
<evidence type="ECO:0000313" key="2">
    <source>
        <dbReference type="Proteomes" id="UP000521199"/>
    </source>
</evidence>
<protein>
    <submittedName>
        <fullName evidence="1">Uncharacterized protein</fullName>
    </submittedName>
</protein>
<keyword evidence="2" id="KW-1185">Reference proteome</keyword>
<dbReference type="Proteomes" id="UP000521199">
    <property type="component" value="Unassembled WGS sequence"/>
</dbReference>
<organism evidence="1 2">
    <name type="scientific">Chiayiivirga flava</name>
    <dbReference type="NCBI Taxonomy" id="659595"/>
    <lineage>
        <taxon>Bacteria</taxon>
        <taxon>Pseudomonadati</taxon>
        <taxon>Pseudomonadota</taxon>
        <taxon>Gammaproteobacteria</taxon>
        <taxon>Lysobacterales</taxon>
        <taxon>Lysobacteraceae</taxon>
        <taxon>Chiayiivirga</taxon>
    </lineage>
</organism>
<name>A0A7W8D6A7_9GAMM</name>
<dbReference type="SUPFAM" id="SSF53448">
    <property type="entry name" value="Nucleotide-diphospho-sugar transferases"/>
    <property type="match status" value="1"/>
</dbReference>
<proteinExistence type="predicted"/>
<dbReference type="EMBL" id="JACHHP010000004">
    <property type="protein sequence ID" value="MBB5208709.1"/>
    <property type="molecule type" value="Genomic_DNA"/>
</dbReference>
<comment type="caution">
    <text evidence="1">The sequence shown here is derived from an EMBL/GenBank/DDBJ whole genome shotgun (WGS) entry which is preliminary data.</text>
</comment>
<sequence>MDFKIDFGTQSLTPTASANAPLYASVPGRAAALGGEEVVFYDEGLDRTHVMTMQVLQAMDLCREFRTLDAHVAAIVKALPALERQQTAVRRVLEGLRSQGLLVSDVTVLDRFEADTTPRNAPFAGVFIRACNRPAQLERLLRSLLDCETRVGAKRRYVVIDDSTAAAAVARHAQLLREFAERSAAPVSHVHRDAWESIVDALAGEAPEHADAARGVLSRGAASGGGIGMNLALLLSAGSRMALLDDDFVLPLHRHPAYRAGLVFGRGGWASRTFSDVDAAVQAGEPDARDPFDLHLAICGETLASVTHHADGCRLGVDELRGLDLSRTPTLRADARVLATVNGHRGHSGAASLGWVFGLDPVARAAMLRDPDTYSSWLDNPAVWSGTARHTVSPRGGYTPFMLDNTRVLPCTAPDGRGEDALFANLAQLAYSRDVVVDMPFAIGHVQEGSRSRRNTLAKPERPSVAQCFADLVAPLGDVLVASDPATRLSGAASRLRDLGAADTRALQAYLREYLGHRRSTRIEALQRAYAAATDAPDAWRADLRGQIEANGKSLTQGGVPRLGGWSDTVDAEEGSALLRDAARRLAAGLEAWPALWTLARERGEGWVERAGVR</sequence>
<dbReference type="InterPro" id="IPR029044">
    <property type="entry name" value="Nucleotide-diphossugar_trans"/>
</dbReference>
<accession>A0A7W8D6A7</accession>